<feature type="compositionally biased region" description="Low complexity" evidence="2">
    <location>
        <begin position="499"/>
        <end position="518"/>
    </location>
</feature>
<accession>A0AAW0ANZ6</accession>
<feature type="compositionally biased region" description="Low complexity" evidence="2">
    <location>
        <begin position="375"/>
        <end position="393"/>
    </location>
</feature>
<keyword evidence="4" id="KW-1185">Reference proteome</keyword>
<sequence length="719" mass="77089">MLAVATTEQLLLVDPQTLKRPPSSLPSCLSLLTPCIASTWSPDNTYLYLASANAIHQYNPTLNTLTDIYTSDGVITHLVCKTTSSLVFATATSIHILEAGSITRTIVCDNAPTSLTLSNDLIAWTSSETAHVYNLLSGSQTVLRGLSPESRRITTSTFHPHSRSKLLLGMGKCLTVYDTTRPSGPLKTIPMNDASTGDIISVACSPFSKTLVAVATGTGSVGLVDLDKEKGLFRTLNLKVRLTSIAFSPSGESIYLGTDGKLLILDLRVLDKPPKAVVMGSGSRVQTIAAQKKNKAATEPDTKPPLTNQVAAVVGSTARTTSTSVTPAANANKPLVELGARRVSATVPAAANPTKPATVKVKPSPSKPQINAKISPARRPSAAATASPRVTSAMKPKILSPVRDPRSNSTTEVLSNIKGGGRRDPTVTPGEAVKSARTTTRSLISARDRESAPQLPAASRTRKMSATESASARPRVVASSVRMGAESLSAKSGRLRSESSASRPSSSASQRAVPSVQSLPADVEAPVTLPQSRTPSPELPSVTAYPGTPLPKSRKTVELTTPDAKRWMEDDENRLKGKGKAKTVVFRESNDENLPEDEIKERERSLSMQISPMRPSSAGLGHSASWAPSPLRNALPSSPLGGSSTAHDLLRTIVRDTLVDFQQEQRSEMIGLHLDLLRMGRGWKKELRELMDEYVGDLRELREENKRLREDNEMLRRGY</sequence>
<name>A0AAW0ANZ6_9AGAR</name>
<dbReference type="EMBL" id="JAWWNJ010000055">
    <property type="protein sequence ID" value="KAK7014919.1"/>
    <property type="molecule type" value="Genomic_DNA"/>
</dbReference>
<organism evidence="3 4">
    <name type="scientific">Favolaschia claudopus</name>
    <dbReference type="NCBI Taxonomy" id="2862362"/>
    <lineage>
        <taxon>Eukaryota</taxon>
        <taxon>Fungi</taxon>
        <taxon>Dikarya</taxon>
        <taxon>Basidiomycota</taxon>
        <taxon>Agaricomycotina</taxon>
        <taxon>Agaricomycetes</taxon>
        <taxon>Agaricomycetidae</taxon>
        <taxon>Agaricales</taxon>
        <taxon>Marasmiineae</taxon>
        <taxon>Mycenaceae</taxon>
        <taxon>Favolaschia</taxon>
    </lineage>
</organism>
<dbReference type="Gene3D" id="2.130.10.10">
    <property type="entry name" value="YVTN repeat-like/Quinoprotein amine dehydrogenase"/>
    <property type="match status" value="1"/>
</dbReference>
<proteinExistence type="predicted"/>
<evidence type="ECO:0000313" key="3">
    <source>
        <dbReference type="EMBL" id="KAK7014919.1"/>
    </source>
</evidence>
<evidence type="ECO:0000256" key="2">
    <source>
        <dbReference type="SAM" id="MobiDB-lite"/>
    </source>
</evidence>
<dbReference type="AlphaFoldDB" id="A0AAW0ANZ6"/>
<dbReference type="SUPFAM" id="SSF101908">
    <property type="entry name" value="Putative isomerase YbhE"/>
    <property type="match status" value="1"/>
</dbReference>
<feature type="coiled-coil region" evidence="1">
    <location>
        <begin position="684"/>
        <end position="718"/>
    </location>
</feature>
<protein>
    <submittedName>
        <fullName evidence="3">WD40 repeat-like protein</fullName>
    </submittedName>
</protein>
<feature type="region of interest" description="Disordered" evidence="2">
    <location>
        <begin position="354"/>
        <end position="559"/>
    </location>
</feature>
<comment type="caution">
    <text evidence="3">The sequence shown here is derived from an EMBL/GenBank/DDBJ whole genome shotgun (WGS) entry which is preliminary data.</text>
</comment>
<dbReference type="Proteomes" id="UP001362999">
    <property type="component" value="Unassembled WGS sequence"/>
</dbReference>
<reference evidence="3 4" key="1">
    <citation type="journal article" date="2024" name="J Genomics">
        <title>Draft genome sequencing and assembly of Favolaschia claudopus CIRM-BRFM 2984 isolated from oak limbs.</title>
        <authorList>
            <person name="Navarro D."/>
            <person name="Drula E."/>
            <person name="Chaduli D."/>
            <person name="Cazenave R."/>
            <person name="Ahrendt S."/>
            <person name="Wang J."/>
            <person name="Lipzen A."/>
            <person name="Daum C."/>
            <person name="Barry K."/>
            <person name="Grigoriev I.V."/>
            <person name="Favel A."/>
            <person name="Rosso M.N."/>
            <person name="Martin F."/>
        </authorList>
    </citation>
    <scope>NUCLEOTIDE SEQUENCE [LARGE SCALE GENOMIC DNA]</scope>
    <source>
        <strain evidence="3 4">CIRM-BRFM 2984</strain>
    </source>
</reference>
<feature type="compositionally biased region" description="Low complexity" evidence="2">
    <location>
        <begin position="469"/>
        <end position="482"/>
    </location>
</feature>
<gene>
    <name evidence="3" type="ORF">R3P38DRAFT_2998393</name>
</gene>
<feature type="region of interest" description="Disordered" evidence="2">
    <location>
        <begin position="588"/>
        <end position="625"/>
    </location>
</feature>
<evidence type="ECO:0000313" key="4">
    <source>
        <dbReference type="Proteomes" id="UP001362999"/>
    </source>
</evidence>
<evidence type="ECO:0000256" key="1">
    <source>
        <dbReference type="SAM" id="Coils"/>
    </source>
</evidence>
<dbReference type="InterPro" id="IPR015943">
    <property type="entry name" value="WD40/YVTN_repeat-like_dom_sf"/>
</dbReference>
<keyword evidence="1" id="KW-0175">Coiled coil</keyword>